<keyword evidence="2 5" id="KW-0238">DNA-binding</keyword>
<evidence type="ECO:0000256" key="3">
    <source>
        <dbReference type="ARBA" id="ARBA00023163"/>
    </source>
</evidence>
<dbReference type="PROSITE" id="PS50949">
    <property type="entry name" value="HTH_GNTR"/>
    <property type="match status" value="1"/>
</dbReference>
<dbReference type="AlphaFoldDB" id="A0A1H9UCP4"/>
<dbReference type="Proteomes" id="UP000198885">
    <property type="component" value="Unassembled WGS sequence"/>
</dbReference>
<dbReference type="InterPro" id="IPR036390">
    <property type="entry name" value="WH_DNA-bd_sf"/>
</dbReference>
<keyword evidence="6" id="KW-1185">Reference proteome</keyword>
<dbReference type="Pfam" id="PF00392">
    <property type="entry name" value="GntR"/>
    <property type="match status" value="1"/>
</dbReference>
<gene>
    <name evidence="5" type="ORF">SAMN04490244_105196</name>
</gene>
<dbReference type="InterPro" id="IPR036388">
    <property type="entry name" value="WH-like_DNA-bd_sf"/>
</dbReference>
<accession>A0A1H9UCP4</accession>
<keyword evidence="1" id="KW-0805">Transcription regulation</keyword>
<evidence type="ECO:0000313" key="6">
    <source>
        <dbReference type="Proteomes" id="UP000198885"/>
    </source>
</evidence>
<dbReference type="OrthoDB" id="7620579at2"/>
<dbReference type="InterPro" id="IPR000524">
    <property type="entry name" value="Tscrpt_reg_HTH_GntR"/>
</dbReference>
<dbReference type="GO" id="GO:0003677">
    <property type="term" value="F:DNA binding"/>
    <property type="evidence" value="ECO:0007669"/>
    <property type="project" value="UniProtKB-KW"/>
</dbReference>
<dbReference type="GO" id="GO:0003700">
    <property type="term" value="F:DNA-binding transcription factor activity"/>
    <property type="evidence" value="ECO:0007669"/>
    <property type="project" value="InterPro"/>
</dbReference>
<dbReference type="InterPro" id="IPR011711">
    <property type="entry name" value="GntR_C"/>
</dbReference>
<dbReference type="RefSeq" id="WP_092693098.1">
    <property type="nucleotide sequence ID" value="NZ_FOGU01000005.1"/>
</dbReference>
<name>A0A1H9UCP4_9RHOB</name>
<evidence type="ECO:0000256" key="2">
    <source>
        <dbReference type="ARBA" id="ARBA00023125"/>
    </source>
</evidence>
<dbReference type="EMBL" id="FOGU01000005">
    <property type="protein sequence ID" value="SES07216.1"/>
    <property type="molecule type" value="Genomic_DNA"/>
</dbReference>
<dbReference type="Gene3D" id="1.10.10.10">
    <property type="entry name" value="Winged helix-like DNA-binding domain superfamily/Winged helix DNA-binding domain"/>
    <property type="match status" value="1"/>
</dbReference>
<sequence>MADKTLPEQIADTVRRDILRGVYLPGHPIKERDTSAALGVSRTPLREAVRILAREGLVILRPARSPLVADPSLKEVTDAIAVLRTLEVLSGELACAEATDQEIAGIRTIHQRIGDSFETLDPLDLFEIDMSFHIAIAQASHNPALAETHGDYLARLWRIRFLSARMRRSRERIMRQHGAIVDALETRDASRARAAIDAHLLDLLANVERCFARETSKEGHE</sequence>
<dbReference type="PANTHER" id="PTHR43537">
    <property type="entry name" value="TRANSCRIPTIONAL REGULATOR, GNTR FAMILY"/>
    <property type="match status" value="1"/>
</dbReference>
<proteinExistence type="predicted"/>
<dbReference type="STRING" id="641238.SAMN04490244_105196"/>
<keyword evidence="3" id="KW-0804">Transcription</keyword>
<dbReference type="SMART" id="SM00895">
    <property type="entry name" value="FCD"/>
    <property type="match status" value="1"/>
</dbReference>
<evidence type="ECO:0000256" key="1">
    <source>
        <dbReference type="ARBA" id="ARBA00023015"/>
    </source>
</evidence>
<dbReference type="SUPFAM" id="SSF46785">
    <property type="entry name" value="Winged helix' DNA-binding domain"/>
    <property type="match status" value="1"/>
</dbReference>
<dbReference type="SMART" id="SM00345">
    <property type="entry name" value="HTH_GNTR"/>
    <property type="match status" value="1"/>
</dbReference>
<dbReference type="Gene3D" id="1.20.120.530">
    <property type="entry name" value="GntR ligand-binding domain-like"/>
    <property type="match status" value="1"/>
</dbReference>
<dbReference type="PANTHER" id="PTHR43537:SF50">
    <property type="entry name" value="TRANSCRIPTIONAL REGULATORY PROTEIN"/>
    <property type="match status" value="1"/>
</dbReference>
<protein>
    <submittedName>
        <fullName evidence="5">DNA-binding transcriptional regulator, GntR family</fullName>
    </submittedName>
</protein>
<reference evidence="5 6" key="1">
    <citation type="submission" date="2016-10" db="EMBL/GenBank/DDBJ databases">
        <authorList>
            <person name="de Groot N.N."/>
        </authorList>
    </citation>
    <scope>NUCLEOTIDE SEQUENCE [LARGE SCALE GENOMIC DNA]</scope>
    <source>
        <strain evidence="5 6">DSM 23042</strain>
    </source>
</reference>
<feature type="domain" description="HTH gntR-type" evidence="4">
    <location>
        <begin position="4"/>
        <end position="71"/>
    </location>
</feature>
<dbReference type="CDD" id="cd07377">
    <property type="entry name" value="WHTH_GntR"/>
    <property type="match status" value="1"/>
</dbReference>
<evidence type="ECO:0000259" key="4">
    <source>
        <dbReference type="PROSITE" id="PS50949"/>
    </source>
</evidence>
<dbReference type="SUPFAM" id="SSF48008">
    <property type="entry name" value="GntR ligand-binding domain-like"/>
    <property type="match status" value="1"/>
</dbReference>
<dbReference type="Pfam" id="PF07729">
    <property type="entry name" value="FCD"/>
    <property type="match status" value="1"/>
</dbReference>
<organism evidence="5 6">
    <name type="scientific">Tranquillimonas rosea</name>
    <dbReference type="NCBI Taxonomy" id="641238"/>
    <lineage>
        <taxon>Bacteria</taxon>
        <taxon>Pseudomonadati</taxon>
        <taxon>Pseudomonadota</taxon>
        <taxon>Alphaproteobacteria</taxon>
        <taxon>Rhodobacterales</taxon>
        <taxon>Roseobacteraceae</taxon>
        <taxon>Tranquillimonas</taxon>
    </lineage>
</organism>
<dbReference type="InterPro" id="IPR008920">
    <property type="entry name" value="TF_FadR/GntR_C"/>
</dbReference>
<evidence type="ECO:0000313" key="5">
    <source>
        <dbReference type="EMBL" id="SES07216.1"/>
    </source>
</evidence>